<evidence type="ECO:0000256" key="3">
    <source>
        <dbReference type="ARBA" id="ARBA00023002"/>
    </source>
</evidence>
<evidence type="ECO:0000256" key="5">
    <source>
        <dbReference type="ARBA" id="ARBA00023014"/>
    </source>
</evidence>
<dbReference type="Gene3D" id="1.10.150.120">
    <property type="entry name" value="[2Fe-2S]-binding domain"/>
    <property type="match status" value="1"/>
</dbReference>
<protein>
    <submittedName>
        <fullName evidence="8">CO</fullName>
    </submittedName>
</protein>
<keyword evidence="5" id="KW-0411">Iron-sulfur</keyword>
<dbReference type="GO" id="GO:0046872">
    <property type="term" value="F:metal ion binding"/>
    <property type="evidence" value="ECO:0007669"/>
    <property type="project" value="UniProtKB-KW"/>
</dbReference>
<evidence type="ECO:0000313" key="10">
    <source>
        <dbReference type="Proteomes" id="UP001154259"/>
    </source>
</evidence>
<dbReference type="InterPro" id="IPR036010">
    <property type="entry name" value="2Fe-2S_ferredoxin-like_sf"/>
</dbReference>
<evidence type="ECO:0000256" key="2">
    <source>
        <dbReference type="ARBA" id="ARBA00022723"/>
    </source>
</evidence>
<dbReference type="InterPro" id="IPR002888">
    <property type="entry name" value="2Fe-2S-bd"/>
</dbReference>
<dbReference type="PANTHER" id="PTHR44379:SF2">
    <property type="entry name" value="BLR6218 PROTEIN"/>
    <property type="match status" value="1"/>
</dbReference>
<dbReference type="Pfam" id="PF01799">
    <property type="entry name" value="Fer2_2"/>
    <property type="match status" value="1"/>
</dbReference>
<dbReference type="Proteomes" id="UP001154259">
    <property type="component" value="Unassembled WGS sequence"/>
</dbReference>
<dbReference type="EMBL" id="CAMXCM010000001">
    <property type="protein sequence ID" value="CAI3935760.1"/>
    <property type="molecule type" value="Genomic_DNA"/>
</dbReference>
<evidence type="ECO:0000313" key="9">
    <source>
        <dbReference type="Proteomes" id="UP001154255"/>
    </source>
</evidence>
<dbReference type="Gene3D" id="3.10.20.30">
    <property type="match status" value="1"/>
</dbReference>
<dbReference type="PANTHER" id="PTHR44379">
    <property type="entry name" value="OXIDOREDUCTASE WITH IRON-SULFUR SUBUNIT"/>
    <property type="match status" value="1"/>
</dbReference>
<dbReference type="RefSeq" id="WP_271788631.1">
    <property type="nucleotide sequence ID" value="NZ_CAMXCJ010000002.1"/>
</dbReference>
<keyword evidence="3" id="KW-0560">Oxidoreductase</keyword>
<sequence>MVELNINNKIVRLDVSDDMPLLWVLRDVMGLTGTKYGCGIGECGACTVHLDGKPVRSCSLPVGSIGNQSIITIEGLDNDPIAQKILDGWVEKQPTQCGYCQPGQIMAAIALLHEKEKPSKEEINRALSGHVCRCGMYQRIRNAIKVAVGSTEDE</sequence>
<keyword evidence="4" id="KW-0408">Iron</keyword>
<dbReference type="EMBL" id="CAMXCS010000001">
    <property type="protein sequence ID" value="CAI3925051.1"/>
    <property type="molecule type" value="Genomic_DNA"/>
</dbReference>
<dbReference type="Proteomes" id="UP001154255">
    <property type="component" value="Unassembled WGS sequence"/>
</dbReference>
<dbReference type="GO" id="GO:0016491">
    <property type="term" value="F:oxidoreductase activity"/>
    <property type="evidence" value="ECO:0007669"/>
    <property type="project" value="UniProtKB-KW"/>
</dbReference>
<feature type="domain" description="2Fe-2S ferredoxin-type" evidence="6">
    <location>
        <begin position="1"/>
        <end position="76"/>
    </location>
</feature>
<dbReference type="CDD" id="cd00207">
    <property type="entry name" value="fer2"/>
    <property type="match status" value="1"/>
</dbReference>
<organism evidence="8 9">
    <name type="scientific">Commensalibacter communis</name>
    <dbReference type="NCBI Taxonomy" id="2972786"/>
    <lineage>
        <taxon>Bacteria</taxon>
        <taxon>Pseudomonadati</taxon>
        <taxon>Pseudomonadota</taxon>
        <taxon>Alphaproteobacteria</taxon>
        <taxon>Acetobacterales</taxon>
        <taxon>Acetobacteraceae</taxon>
    </lineage>
</organism>
<dbReference type="GO" id="GO:0051537">
    <property type="term" value="F:2 iron, 2 sulfur cluster binding"/>
    <property type="evidence" value="ECO:0007669"/>
    <property type="project" value="UniProtKB-KW"/>
</dbReference>
<dbReference type="PROSITE" id="PS51085">
    <property type="entry name" value="2FE2S_FER_2"/>
    <property type="match status" value="1"/>
</dbReference>
<dbReference type="InterPro" id="IPR006058">
    <property type="entry name" value="2Fe2S_fd_BS"/>
</dbReference>
<dbReference type="SUPFAM" id="SSF54292">
    <property type="entry name" value="2Fe-2S ferredoxin-like"/>
    <property type="match status" value="1"/>
</dbReference>
<dbReference type="InterPro" id="IPR036884">
    <property type="entry name" value="2Fe-2S-bd_dom_sf"/>
</dbReference>
<dbReference type="AlphaFoldDB" id="A0A9W4TNR3"/>
<evidence type="ECO:0000313" key="8">
    <source>
        <dbReference type="EMBL" id="CAI3935760.1"/>
    </source>
</evidence>
<dbReference type="InterPro" id="IPR001041">
    <property type="entry name" value="2Fe-2S_ferredoxin-type"/>
</dbReference>
<dbReference type="InterPro" id="IPR012675">
    <property type="entry name" value="Beta-grasp_dom_sf"/>
</dbReference>
<dbReference type="Pfam" id="PF00111">
    <property type="entry name" value="Fer2"/>
    <property type="match status" value="1"/>
</dbReference>
<name>A0A9W4TNR3_9PROT</name>
<keyword evidence="2" id="KW-0479">Metal-binding</keyword>
<gene>
    <name evidence="7" type="ORF">R53529_LOCUS175</name>
    <name evidence="8" type="ORF">R53530_LOCUS926</name>
</gene>
<proteinExistence type="predicted"/>
<keyword evidence="1" id="KW-0001">2Fe-2S</keyword>
<accession>A0A9W4TNR3</accession>
<comment type="caution">
    <text evidence="8">The sequence shown here is derived from an EMBL/GenBank/DDBJ whole genome shotgun (WGS) entry which is preliminary data.</text>
</comment>
<keyword evidence="10" id="KW-1185">Reference proteome</keyword>
<reference evidence="8" key="1">
    <citation type="submission" date="2022-10" db="EMBL/GenBank/DDBJ databases">
        <authorList>
            <person name="Botero Cardona J."/>
        </authorList>
    </citation>
    <scope>NUCLEOTIDE SEQUENCE</scope>
    <source>
        <strain evidence="8">LMG 31819</strain>
        <strain evidence="7">R-53529</strain>
    </source>
</reference>
<evidence type="ECO:0000256" key="1">
    <source>
        <dbReference type="ARBA" id="ARBA00022714"/>
    </source>
</evidence>
<dbReference type="InterPro" id="IPR051452">
    <property type="entry name" value="Diverse_Oxidoreductases"/>
</dbReference>
<evidence type="ECO:0000259" key="6">
    <source>
        <dbReference type="PROSITE" id="PS51085"/>
    </source>
</evidence>
<evidence type="ECO:0000313" key="7">
    <source>
        <dbReference type="EMBL" id="CAI3925051.1"/>
    </source>
</evidence>
<dbReference type="PROSITE" id="PS00197">
    <property type="entry name" value="2FE2S_FER_1"/>
    <property type="match status" value="1"/>
</dbReference>
<evidence type="ECO:0000256" key="4">
    <source>
        <dbReference type="ARBA" id="ARBA00023004"/>
    </source>
</evidence>
<dbReference type="SUPFAM" id="SSF47741">
    <property type="entry name" value="CO dehydrogenase ISP C-domain like"/>
    <property type="match status" value="1"/>
</dbReference>